<dbReference type="Pfam" id="PF21982">
    <property type="entry name" value="RecX_HTH1"/>
    <property type="match status" value="1"/>
</dbReference>
<evidence type="ECO:0000256" key="5">
    <source>
        <dbReference type="HAMAP-Rule" id="MF_01114"/>
    </source>
</evidence>
<feature type="domain" description="RecX first three-helical" evidence="7">
    <location>
        <begin position="102"/>
        <end position="138"/>
    </location>
</feature>
<dbReference type="InterPro" id="IPR003783">
    <property type="entry name" value="Regulatory_RecX"/>
</dbReference>
<comment type="caution">
    <text evidence="8">The sequence shown here is derived from an EMBL/GenBank/DDBJ whole genome shotgun (WGS) entry which is preliminary data.</text>
</comment>
<evidence type="ECO:0000313" key="8">
    <source>
        <dbReference type="EMBL" id="MBB5219433.1"/>
    </source>
</evidence>
<name>A0A840SIV2_9SPIR</name>
<accession>A0A840SIV2</accession>
<evidence type="ECO:0000256" key="4">
    <source>
        <dbReference type="ARBA" id="ARBA00022490"/>
    </source>
</evidence>
<reference evidence="8 9" key="1">
    <citation type="submission" date="2020-08" db="EMBL/GenBank/DDBJ databases">
        <title>Genomic Encyclopedia of Type Strains, Phase IV (KMG-IV): sequencing the most valuable type-strain genomes for metagenomic binning, comparative biology and taxonomic classification.</title>
        <authorList>
            <person name="Goeker M."/>
        </authorList>
    </citation>
    <scope>NUCLEOTIDE SEQUENCE [LARGE SCALE GENOMIC DNA]</scope>
    <source>
        <strain evidence="8 9">DSM 103679</strain>
    </source>
</reference>
<dbReference type="PANTHER" id="PTHR33602">
    <property type="entry name" value="REGULATORY PROTEIN RECX FAMILY PROTEIN"/>
    <property type="match status" value="1"/>
</dbReference>
<feature type="domain" description="RecX second three-helical" evidence="6">
    <location>
        <begin position="145"/>
        <end position="186"/>
    </location>
</feature>
<gene>
    <name evidence="5" type="primary">recX</name>
    <name evidence="8" type="ORF">HNP77_001815</name>
</gene>
<keyword evidence="9" id="KW-1185">Reference proteome</keyword>
<organism evidence="8 9">
    <name type="scientific">Treponema rectale</name>
    <dbReference type="NCBI Taxonomy" id="744512"/>
    <lineage>
        <taxon>Bacteria</taxon>
        <taxon>Pseudomonadati</taxon>
        <taxon>Spirochaetota</taxon>
        <taxon>Spirochaetia</taxon>
        <taxon>Spirochaetales</taxon>
        <taxon>Treponemataceae</taxon>
        <taxon>Treponema</taxon>
    </lineage>
</organism>
<comment type="similarity">
    <text evidence="2 5">Belongs to the RecX family.</text>
</comment>
<comment type="subcellular location">
    <subcellularLocation>
        <location evidence="1 5">Cytoplasm</location>
    </subcellularLocation>
</comment>
<dbReference type="GO" id="GO:0006282">
    <property type="term" value="P:regulation of DNA repair"/>
    <property type="evidence" value="ECO:0007669"/>
    <property type="project" value="UniProtKB-UniRule"/>
</dbReference>
<evidence type="ECO:0000313" key="9">
    <source>
        <dbReference type="Proteomes" id="UP000578697"/>
    </source>
</evidence>
<dbReference type="InterPro" id="IPR053926">
    <property type="entry name" value="RecX_HTH_1st"/>
</dbReference>
<dbReference type="GO" id="GO:0005737">
    <property type="term" value="C:cytoplasm"/>
    <property type="evidence" value="ECO:0007669"/>
    <property type="project" value="UniProtKB-SubCell"/>
</dbReference>
<comment type="function">
    <text evidence="5">Modulates RecA activity.</text>
</comment>
<dbReference type="AlphaFoldDB" id="A0A840SIV2"/>
<evidence type="ECO:0000259" key="7">
    <source>
        <dbReference type="Pfam" id="PF21982"/>
    </source>
</evidence>
<dbReference type="EMBL" id="JACHFR010000003">
    <property type="protein sequence ID" value="MBB5219433.1"/>
    <property type="molecule type" value="Genomic_DNA"/>
</dbReference>
<evidence type="ECO:0000256" key="1">
    <source>
        <dbReference type="ARBA" id="ARBA00004496"/>
    </source>
</evidence>
<evidence type="ECO:0000259" key="6">
    <source>
        <dbReference type="Pfam" id="PF02631"/>
    </source>
</evidence>
<dbReference type="RefSeq" id="WP_184652866.1">
    <property type="nucleotide sequence ID" value="NZ_JACHFR010000003.1"/>
</dbReference>
<sequence>MHAEDSSSASAKSSNLRMVIRGIKQILLGVYEITPDAGSAFFLRADYLSQVNEERLLPYGYGRLDVDLDDLSNLKEGDTGFFTEEETADLFNASRLYSVEKSAMSYLNRSEHTRNSLCTKLLRKGYDKRDVEEVLDYLEEKNILSDLRFAAAWVRSRSLDHAEGRTRLTAELTARGVNRSIIKQVLDEYFLENDEEELCVKAFKKLVKIKKDEDKIKASLVRQGFSFKIIKKILHDANV</sequence>
<dbReference type="Proteomes" id="UP000578697">
    <property type="component" value="Unassembled WGS sequence"/>
</dbReference>
<dbReference type="Gene3D" id="1.10.10.10">
    <property type="entry name" value="Winged helix-like DNA-binding domain superfamily/Winged helix DNA-binding domain"/>
    <property type="match status" value="2"/>
</dbReference>
<evidence type="ECO:0000256" key="2">
    <source>
        <dbReference type="ARBA" id="ARBA00009695"/>
    </source>
</evidence>
<dbReference type="HAMAP" id="MF_01114">
    <property type="entry name" value="RecX"/>
    <property type="match status" value="1"/>
</dbReference>
<dbReference type="Pfam" id="PF02631">
    <property type="entry name" value="RecX_HTH2"/>
    <property type="match status" value="1"/>
</dbReference>
<dbReference type="InterPro" id="IPR053924">
    <property type="entry name" value="RecX_HTH_2nd"/>
</dbReference>
<dbReference type="InterPro" id="IPR036388">
    <property type="entry name" value="WH-like_DNA-bd_sf"/>
</dbReference>
<protein>
    <recommendedName>
        <fullName evidence="3 5">Regulatory protein RecX</fullName>
    </recommendedName>
</protein>
<keyword evidence="4 5" id="KW-0963">Cytoplasm</keyword>
<evidence type="ECO:0000256" key="3">
    <source>
        <dbReference type="ARBA" id="ARBA00018111"/>
    </source>
</evidence>
<dbReference type="PANTHER" id="PTHR33602:SF1">
    <property type="entry name" value="REGULATORY PROTEIN RECX FAMILY PROTEIN"/>
    <property type="match status" value="1"/>
</dbReference>
<proteinExistence type="inferred from homology"/>